<proteinExistence type="predicted"/>
<sequence length="294" mass="30966">MKPDFNAGRALSFAIEVFTARPADFILISVWTVLYGAAFSVIQVQSIGAEMLAVAGYSDLSGGDPAEMFGLLGNYLRALFPFIAAGMVLSVFFEAAWLRLFVRGQSLGVIPFRLGRDEFVYALSGVLVLLALLASVVVGFLGMFLLTLIFGLGGAGGMAIGTLLGTVFFGVAVGATATVTLPVLALGVLKGRVALQEGVRGARQIFWPLLGSALVAIVVAFIATAFYSALIAYLPFDQFGQGADGQPASWAALLGYYLIVQMISLVPAAILRGVASYAALRIDESTRPLSQTFE</sequence>
<name>A0ABU7LTA9_9PROT</name>
<evidence type="ECO:0000313" key="2">
    <source>
        <dbReference type="EMBL" id="MEE2527156.1"/>
    </source>
</evidence>
<feature type="transmembrane region" description="Helical" evidence="1">
    <location>
        <begin position="119"/>
        <end position="152"/>
    </location>
</feature>
<protein>
    <recommendedName>
        <fullName evidence="4">Glycerophosphoryl diester phosphodiesterase membrane domain-containing protein</fullName>
    </recommendedName>
</protein>
<feature type="transmembrane region" description="Helical" evidence="1">
    <location>
        <begin position="254"/>
        <end position="280"/>
    </location>
</feature>
<dbReference type="EMBL" id="JAZDRP010000009">
    <property type="protein sequence ID" value="MEE2527156.1"/>
    <property type="molecule type" value="Genomic_DNA"/>
</dbReference>
<accession>A0ABU7LTA9</accession>
<evidence type="ECO:0000256" key="1">
    <source>
        <dbReference type="SAM" id="Phobius"/>
    </source>
</evidence>
<evidence type="ECO:0000313" key="3">
    <source>
        <dbReference type="Proteomes" id="UP001354971"/>
    </source>
</evidence>
<keyword evidence="3" id="KW-1185">Reference proteome</keyword>
<evidence type="ECO:0008006" key="4">
    <source>
        <dbReference type="Google" id="ProtNLM"/>
    </source>
</evidence>
<feature type="transmembrane region" description="Helical" evidence="1">
    <location>
        <begin position="78"/>
        <end position="98"/>
    </location>
</feature>
<keyword evidence="1" id="KW-1133">Transmembrane helix</keyword>
<gene>
    <name evidence="2" type="ORF">V0U79_12330</name>
</gene>
<keyword evidence="1" id="KW-0472">Membrane</keyword>
<dbReference type="Proteomes" id="UP001354971">
    <property type="component" value="Unassembled WGS sequence"/>
</dbReference>
<comment type="caution">
    <text evidence="2">The sequence shown here is derived from an EMBL/GenBank/DDBJ whole genome shotgun (WGS) entry which is preliminary data.</text>
</comment>
<organism evidence="2 3">
    <name type="scientific">Hyphobacterium lacteum</name>
    <dbReference type="NCBI Taxonomy" id="3116575"/>
    <lineage>
        <taxon>Bacteria</taxon>
        <taxon>Pseudomonadati</taxon>
        <taxon>Pseudomonadota</taxon>
        <taxon>Alphaproteobacteria</taxon>
        <taxon>Maricaulales</taxon>
        <taxon>Maricaulaceae</taxon>
        <taxon>Hyphobacterium</taxon>
    </lineage>
</organism>
<dbReference type="RefSeq" id="WP_330199820.1">
    <property type="nucleotide sequence ID" value="NZ_JAZDRP010000009.1"/>
</dbReference>
<feature type="transmembrane region" description="Helical" evidence="1">
    <location>
        <begin position="205"/>
        <end position="234"/>
    </location>
</feature>
<reference evidence="2 3" key="1">
    <citation type="submission" date="2024-01" db="EMBL/GenBank/DDBJ databases">
        <title>Hyphobacterium bacterium isolated from marine sediment.</title>
        <authorList>
            <person name="Zhao S."/>
        </authorList>
    </citation>
    <scope>NUCLEOTIDE SEQUENCE [LARGE SCALE GENOMIC DNA]</scope>
    <source>
        <strain evidence="3">HN65</strain>
    </source>
</reference>
<feature type="transmembrane region" description="Helical" evidence="1">
    <location>
        <begin position="25"/>
        <end position="44"/>
    </location>
</feature>
<keyword evidence="1" id="KW-0812">Transmembrane</keyword>
<feature type="transmembrane region" description="Helical" evidence="1">
    <location>
        <begin position="158"/>
        <end position="184"/>
    </location>
</feature>